<protein>
    <submittedName>
        <fullName evidence="1">Uncharacterized protein</fullName>
    </submittedName>
</protein>
<evidence type="ECO:0000313" key="1">
    <source>
        <dbReference type="EnsemblPlants" id="PGSC0003DMT400085821"/>
    </source>
</evidence>
<name>M1DAC6_SOLTU</name>
<dbReference type="AlphaFoldDB" id="M1DAC6"/>
<sequence>MKLYGIRYCRMITHNPIIEESPIVKSVLEECRVACFVRGASDGSLIVTPLCLFRGGEGAGGGEEFVSDYVLEETICFPFVLAITLKNKYLITESVKDEQILISSSNWTKPIINECRHNGWGEVQHSDSLSLFHLAKTSPMKLTV</sequence>
<dbReference type="EnsemblPlants" id="PGSC0003DMT400085821">
    <property type="protein sequence ID" value="PGSC0003DMT400085821"/>
    <property type="gene ID" value="PGSC0003DMG400035392"/>
</dbReference>
<keyword evidence="2" id="KW-1185">Reference proteome</keyword>
<dbReference type="HOGENOM" id="CLU_1799859_0_0_1"/>
<dbReference type="PaxDb" id="4113-PGSC0003DMT400085821"/>
<dbReference type="InParanoid" id="M1DAC6"/>
<organism evidence="1 2">
    <name type="scientific">Solanum tuberosum</name>
    <name type="common">Potato</name>
    <dbReference type="NCBI Taxonomy" id="4113"/>
    <lineage>
        <taxon>Eukaryota</taxon>
        <taxon>Viridiplantae</taxon>
        <taxon>Streptophyta</taxon>
        <taxon>Embryophyta</taxon>
        <taxon>Tracheophyta</taxon>
        <taxon>Spermatophyta</taxon>
        <taxon>Magnoliopsida</taxon>
        <taxon>eudicotyledons</taxon>
        <taxon>Gunneridae</taxon>
        <taxon>Pentapetalae</taxon>
        <taxon>asterids</taxon>
        <taxon>lamiids</taxon>
        <taxon>Solanales</taxon>
        <taxon>Solanaceae</taxon>
        <taxon>Solanoideae</taxon>
        <taxon>Solaneae</taxon>
        <taxon>Solanum</taxon>
    </lineage>
</organism>
<dbReference type="Proteomes" id="UP000011115">
    <property type="component" value="Unassembled WGS sequence"/>
</dbReference>
<proteinExistence type="predicted"/>
<reference evidence="2" key="1">
    <citation type="journal article" date="2011" name="Nature">
        <title>Genome sequence and analysis of the tuber crop potato.</title>
        <authorList>
            <consortium name="The Potato Genome Sequencing Consortium"/>
        </authorList>
    </citation>
    <scope>NUCLEOTIDE SEQUENCE [LARGE SCALE GENOMIC DNA]</scope>
    <source>
        <strain evidence="2">cv. DM1-3 516 R44</strain>
    </source>
</reference>
<dbReference type="Gramene" id="PGSC0003DMT400085821">
    <property type="protein sequence ID" value="PGSC0003DMT400085821"/>
    <property type="gene ID" value="PGSC0003DMG400035392"/>
</dbReference>
<reference evidence="1" key="2">
    <citation type="submission" date="2015-06" db="UniProtKB">
        <authorList>
            <consortium name="EnsemblPlants"/>
        </authorList>
    </citation>
    <scope>IDENTIFICATION</scope>
    <source>
        <strain evidence="1">DM1-3 516 R44</strain>
    </source>
</reference>
<accession>M1DAC6</accession>
<evidence type="ECO:0000313" key="2">
    <source>
        <dbReference type="Proteomes" id="UP000011115"/>
    </source>
</evidence>